<feature type="non-terminal residue" evidence="2">
    <location>
        <position position="1"/>
    </location>
</feature>
<comment type="caution">
    <text evidence="2">The sequence shown here is derived from an EMBL/GenBank/DDBJ whole genome shotgun (WGS) entry which is preliminary data.</text>
</comment>
<dbReference type="EMBL" id="KZ308307">
    <property type="protein sequence ID" value="KAG8226978.1"/>
    <property type="molecule type" value="Genomic_DNA"/>
</dbReference>
<keyword evidence="1" id="KW-0732">Signal</keyword>
<evidence type="ECO:0000313" key="2">
    <source>
        <dbReference type="EMBL" id="KAG8226978.1"/>
    </source>
</evidence>
<proteinExistence type="predicted"/>
<evidence type="ECO:0000313" key="3">
    <source>
        <dbReference type="Proteomes" id="UP000792457"/>
    </source>
</evidence>
<sequence>MRACRGRYFSVIAIILIHLTRDFDANAEITARGSSERRSNLNGIDSKLITRKRRYVTFPEGSSLAVVFCLTTATPIMGDIFTHGIGFGSSYDLPNETNYLSSESQPHYGPEYIIIPQRRRDRRAIYQQIEVALDSAGFDGHACMLRTLCEATTRLSSRRGLLEEMLRVIL</sequence>
<reference evidence="2" key="2">
    <citation type="submission" date="2017-10" db="EMBL/GenBank/DDBJ databases">
        <title>Ladona fulva Genome sequencing and assembly.</title>
        <authorList>
            <person name="Murali S."/>
            <person name="Richards S."/>
            <person name="Bandaranaike D."/>
            <person name="Bellair M."/>
            <person name="Blankenburg K."/>
            <person name="Chao H."/>
            <person name="Dinh H."/>
            <person name="Doddapaneni H."/>
            <person name="Dugan-Rocha S."/>
            <person name="Elkadiri S."/>
            <person name="Gnanaolivu R."/>
            <person name="Hernandez B."/>
            <person name="Skinner E."/>
            <person name="Javaid M."/>
            <person name="Lee S."/>
            <person name="Li M."/>
            <person name="Ming W."/>
            <person name="Munidasa M."/>
            <person name="Muniz J."/>
            <person name="Nguyen L."/>
            <person name="Hughes D."/>
            <person name="Osuji N."/>
            <person name="Pu L.-L."/>
            <person name="Puazo M."/>
            <person name="Qu C."/>
            <person name="Quiroz J."/>
            <person name="Raj R."/>
            <person name="Weissenberger G."/>
            <person name="Xin Y."/>
            <person name="Zou X."/>
            <person name="Han Y."/>
            <person name="Worley K."/>
            <person name="Muzny D."/>
            <person name="Gibbs R."/>
        </authorList>
    </citation>
    <scope>NUCLEOTIDE SEQUENCE</scope>
    <source>
        <strain evidence="2">Sampled in the wild</strain>
    </source>
</reference>
<dbReference type="Pfam" id="PF07841">
    <property type="entry name" value="DM4_12"/>
    <property type="match status" value="1"/>
</dbReference>
<dbReference type="PANTHER" id="PTHR21398:SF7">
    <property type="entry name" value="LP19941P"/>
    <property type="match status" value="1"/>
</dbReference>
<name>A0A8K0K6P4_LADFU</name>
<feature type="chain" id="PRO_5035432658" evidence="1">
    <location>
        <begin position="28"/>
        <end position="170"/>
    </location>
</feature>
<dbReference type="AlphaFoldDB" id="A0A8K0K6P4"/>
<dbReference type="OrthoDB" id="8185446at2759"/>
<keyword evidence="3" id="KW-1185">Reference proteome</keyword>
<reference evidence="2" key="1">
    <citation type="submission" date="2013-04" db="EMBL/GenBank/DDBJ databases">
        <authorList>
            <person name="Qu J."/>
            <person name="Murali S.C."/>
            <person name="Bandaranaike D."/>
            <person name="Bellair M."/>
            <person name="Blankenburg K."/>
            <person name="Chao H."/>
            <person name="Dinh H."/>
            <person name="Doddapaneni H."/>
            <person name="Downs B."/>
            <person name="Dugan-Rocha S."/>
            <person name="Elkadiri S."/>
            <person name="Gnanaolivu R.D."/>
            <person name="Hernandez B."/>
            <person name="Javaid M."/>
            <person name="Jayaseelan J.C."/>
            <person name="Lee S."/>
            <person name="Li M."/>
            <person name="Ming W."/>
            <person name="Munidasa M."/>
            <person name="Muniz J."/>
            <person name="Nguyen L."/>
            <person name="Ongeri F."/>
            <person name="Osuji N."/>
            <person name="Pu L.-L."/>
            <person name="Puazo M."/>
            <person name="Qu C."/>
            <person name="Quiroz J."/>
            <person name="Raj R."/>
            <person name="Weissenberger G."/>
            <person name="Xin Y."/>
            <person name="Zou X."/>
            <person name="Han Y."/>
            <person name="Richards S."/>
            <person name="Worley K."/>
            <person name="Muzny D."/>
            <person name="Gibbs R."/>
        </authorList>
    </citation>
    <scope>NUCLEOTIDE SEQUENCE</scope>
    <source>
        <strain evidence="2">Sampled in the wild</strain>
    </source>
</reference>
<dbReference type="InterPro" id="IPR006631">
    <property type="entry name" value="DM4_12"/>
</dbReference>
<dbReference type="PANTHER" id="PTHR21398">
    <property type="entry name" value="AGAP007094-PA"/>
    <property type="match status" value="1"/>
</dbReference>
<evidence type="ECO:0000256" key="1">
    <source>
        <dbReference type="SAM" id="SignalP"/>
    </source>
</evidence>
<protein>
    <submittedName>
        <fullName evidence="2">Uncharacterized protein</fullName>
    </submittedName>
</protein>
<gene>
    <name evidence="2" type="ORF">J437_LFUL000283</name>
</gene>
<feature type="signal peptide" evidence="1">
    <location>
        <begin position="1"/>
        <end position="27"/>
    </location>
</feature>
<dbReference type="Proteomes" id="UP000792457">
    <property type="component" value="Unassembled WGS sequence"/>
</dbReference>
<organism evidence="2 3">
    <name type="scientific">Ladona fulva</name>
    <name type="common">Scarce chaser dragonfly</name>
    <name type="synonym">Libellula fulva</name>
    <dbReference type="NCBI Taxonomy" id="123851"/>
    <lineage>
        <taxon>Eukaryota</taxon>
        <taxon>Metazoa</taxon>
        <taxon>Ecdysozoa</taxon>
        <taxon>Arthropoda</taxon>
        <taxon>Hexapoda</taxon>
        <taxon>Insecta</taxon>
        <taxon>Pterygota</taxon>
        <taxon>Palaeoptera</taxon>
        <taxon>Odonata</taxon>
        <taxon>Epiprocta</taxon>
        <taxon>Anisoptera</taxon>
        <taxon>Libelluloidea</taxon>
        <taxon>Libellulidae</taxon>
        <taxon>Ladona</taxon>
    </lineage>
</organism>
<accession>A0A8K0K6P4</accession>